<dbReference type="InterPro" id="IPR050361">
    <property type="entry name" value="MPP/UQCRC_Complex"/>
</dbReference>
<dbReference type="EMBL" id="BAFH01000004">
    <property type="protein sequence ID" value="GAB64171.1"/>
    <property type="molecule type" value="Genomic_DNA"/>
</dbReference>
<feature type="compositionally biased region" description="Basic and acidic residues" evidence="2">
    <location>
        <begin position="495"/>
        <end position="508"/>
    </location>
</feature>
<dbReference type="OrthoDB" id="9811314at2"/>
<feature type="domain" description="Peptidase M16 N-terminal" evidence="3">
    <location>
        <begin position="51"/>
        <end position="90"/>
    </location>
</feature>
<dbReference type="GO" id="GO:0046872">
    <property type="term" value="F:metal ion binding"/>
    <property type="evidence" value="ECO:0007669"/>
    <property type="project" value="InterPro"/>
</dbReference>
<evidence type="ECO:0000259" key="4">
    <source>
        <dbReference type="Pfam" id="PF05193"/>
    </source>
</evidence>
<comment type="caution">
    <text evidence="5">The sequence shown here is derived from an EMBL/GenBank/DDBJ whole genome shotgun (WGS) entry which is preliminary data.</text>
</comment>
<evidence type="ECO:0000256" key="1">
    <source>
        <dbReference type="ARBA" id="ARBA00007261"/>
    </source>
</evidence>
<feature type="domain" description="Peptidase M16 C-terminal" evidence="4">
    <location>
        <begin position="250"/>
        <end position="427"/>
    </location>
</feature>
<dbReference type="PANTHER" id="PTHR11851">
    <property type="entry name" value="METALLOPROTEASE"/>
    <property type="match status" value="1"/>
</dbReference>
<dbReference type="STRING" id="247490.KSU1_D0862"/>
<reference evidence="5 6" key="1">
    <citation type="journal article" date="2012" name="FEBS Lett.">
        <title>Anammox organism KSU-1 expresses a NirK-type copper-containing nitrite reductase instead of a NirS-type with cytochrome cd1.</title>
        <authorList>
            <person name="Hira D."/>
            <person name="Toh H."/>
            <person name="Migita C.T."/>
            <person name="Okubo H."/>
            <person name="Nishiyama T."/>
            <person name="Hattori M."/>
            <person name="Furukawa K."/>
            <person name="Fujii T."/>
        </authorList>
    </citation>
    <scope>NUCLEOTIDE SEQUENCE [LARGE SCALE GENOMIC DNA]</scope>
</reference>
<evidence type="ECO:0000313" key="5">
    <source>
        <dbReference type="EMBL" id="GAB64171.1"/>
    </source>
</evidence>
<dbReference type="InterPro" id="IPR007863">
    <property type="entry name" value="Peptidase_M16_C"/>
</dbReference>
<evidence type="ECO:0000256" key="2">
    <source>
        <dbReference type="SAM" id="MobiDB-lite"/>
    </source>
</evidence>
<dbReference type="Gene3D" id="3.30.830.10">
    <property type="entry name" value="Metalloenzyme, LuxS/M16 peptidase-like"/>
    <property type="match status" value="3"/>
</dbReference>
<keyword evidence="6" id="KW-1185">Reference proteome</keyword>
<dbReference type="Proteomes" id="UP000002985">
    <property type="component" value="Unassembled WGS sequence"/>
</dbReference>
<dbReference type="Pfam" id="PF05193">
    <property type="entry name" value="Peptidase_M16_C"/>
    <property type="match status" value="1"/>
</dbReference>
<organism evidence="5 6">
    <name type="scientific">Candidatus Jettenia caeni</name>
    <dbReference type="NCBI Taxonomy" id="247490"/>
    <lineage>
        <taxon>Bacteria</taxon>
        <taxon>Pseudomonadati</taxon>
        <taxon>Planctomycetota</taxon>
        <taxon>Candidatus Brocadiia</taxon>
        <taxon>Candidatus Brocadiales</taxon>
        <taxon>Candidatus Brocadiaceae</taxon>
        <taxon>Candidatus Jettenia</taxon>
    </lineage>
</organism>
<comment type="similarity">
    <text evidence="1">Belongs to the peptidase M16 family.</text>
</comment>
<name>I3IR26_9BACT</name>
<accession>I3IR26</accession>
<dbReference type="eggNOG" id="COG0612">
    <property type="taxonomic scope" value="Bacteria"/>
</dbReference>
<dbReference type="PANTHER" id="PTHR11851:SF49">
    <property type="entry name" value="MITOCHONDRIAL-PROCESSING PEPTIDASE SUBUNIT ALPHA"/>
    <property type="match status" value="1"/>
</dbReference>
<gene>
    <name evidence="5" type="ORF">KSU1_D0862</name>
</gene>
<sequence>MRKKALASIFSAIMLVMLFTTRGIYAESLKLDVKEHVFKNGLKLLMFEKHDVPIVCVRINYKVGSVDERPGITGVSHLFEHMMFKGTKIFGTKDFAAEKPLLDKEDDLVIRISAERNRDIPDTKKIASLEKELEEVRKKLRDLVVKDEVFALYFRHGAAGLNAATSSDGTYYFCNLPANKLELWAFIESDRMKNLVLREFYSERDVVMEERRLRTENSPFGLLMEQLNAVSFIAHPYRWPTIGWRSDVQNITKAETAEYFKKYYAPNNAVIVMVGDFNPDTAIKLVEQYFSNIPSQPAPPRVKTVEPEQKGERRTEVEFESNPYIAISYHIPQIGHSDLYALDVLASLLSDGRTSRLYKSLVENKRIAVMAHAFNQISKYPDSFVLLAAPRAPHTVEEIESALYEEIEKLKNTPPSDWELQKIKNQLEAEFIRGLNSASGLANEIGEFEVLADWRYINTFMDKLSQVTAEDVMRVAKKYLVKRNRTVATLRKKEHGNGKAEETKETHKAGLPMTID</sequence>
<proteinExistence type="inferred from homology"/>
<protein>
    <submittedName>
        <fullName evidence="5">Putative peptidase</fullName>
    </submittedName>
</protein>
<feature type="region of interest" description="Disordered" evidence="2">
    <location>
        <begin position="492"/>
        <end position="516"/>
    </location>
</feature>
<evidence type="ECO:0000313" key="6">
    <source>
        <dbReference type="Proteomes" id="UP000002985"/>
    </source>
</evidence>
<evidence type="ECO:0000259" key="3">
    <source>
        <dbReference type="Pfam" id="PF00675"/>
    </source>
</evidence>
<dbReference type="SUPFAM" id="SSF63411">
    <property type="entry name" value="LuxS/MPP-like metallohydrolase"/>
    <property type="match status" value="2"/>
</dbReference>
<dbReference type="InterPro" id="IPR011249">
    <property type="entry name" value="Metalloenz_LuxS/M16"/>
</dbReference>
<dbReference type="Pfam" id="PF00675">
    <property type="entry name" value="Peptidase_M16"/>
    <property type="match status" value="1"/>
</dbReference>
<dbReference type="AlphaFoldDB" id="I3IR26"/>
<dbReference type="InterPro" id="IPR011765">
    <property type="entry name" value="Pept_M16_N"/>
</dbReference>